<proteinExistence type="predicted"/>
<protein>
    <submittedName>
        <fullName evidence="1">Uncharacterized protein</fullName>
    </submittedName>
</protein>
<dbReference type="Proteomes" id="UP000054047">
    <property type="component" value="Unassembled WGS sequence"/>
</dbReference>
<organism evidence="1 2">
    <name type="scientific">Ancylostoma duodenale</name>
    <dbReference type="NCBI Taxonomy" id="51022"/>
    <lineage>
        <taxon>Eukaryota</taxon>
        <taxon>Metazoa</taxon>
        <taxon>Ecdysozoa</taxon>
        <taxon>Nematoda</taxon>
        <taxon>Chromadorea</taxon>
        <taxon>Rhabditida</taxon>
        <taxon>Rhabditina</taxon>
        <taxon>Rhabditomorpha</taxon>
        <taxon>Strongyloidea</taxon>
        <taxon>Ancylostomatidae</taxon>
        <taxon>Ancylostomatinae</taxon>
        <taxon>Ancylostoma</taxon>
    </lineage>
</organism>
<name>A0A0C2D5K1_9BILA</name>
<dbReference type="AlphaFoldDB" id="A0A0C2D5K1"/>
<gene>
    <name evidence="1" type="ORF">ANCDUO_12452</name>
</gene>
<keyword evidence="2" id="KW-1185">Reference proteome</keyword>
<dbReference type="EMBL" id="KN734467">
    <property type="protein sequence ID" value="KIH57357.1"/>
    <property type="molecule type" value="Genomic_DNA"/>
</dbReference>
<accession>A0A0C2D5K1</accession>
<sequence>MVYRIRLLNWNDGGQYSVRTRSHHIHPSAFCNWSGKPCRRIRKKCDFFSLTLLFIKKLRKKKWSLSALHKFQEVPSQPGLLEWHSALCL</sequence>
<evidence type="ECO:0000313" key="1">
    <source>
        <dbReference type="EMBL" id="KIH57357.1"/>
    </source>
</evidence>
<evidence type="ECO:0000313" key="2">
    <source>
        <dbReference type="Proteomes" id="UP000054047"/>
    </source>
</evidence>
<reference evidence="1 2" key="1">
    <citation type="submission" date="2013-12" db="EMBL/GenBank/DDBJ databases">
        <title>Draft genome of the parsitic nematode Ancylostoma duodenale.</title>
        <authorList>
            <person name="Mitreva M."/>
        </authorList>
    </citation>
    <scope>NUCLEOTIDE SEQUENCE [LARGE SCALE GENOMIC DNA]</scope>
    <source>
        <strain evidence="1 2">Zhejiang</strain>
    </source>
</reference>